<name>A0ABR2JUQ6_9EUKA</name>
<keyword evidence="8" id="KW-1185">Reference proteome</keyword>
<keyword evidence="4" id="KW-0653">Protein transport</keyword>
<keyword evidence="5" id="KW-0472">Membrane</keyword>
<dbReference type="EMBL" id="JAPFFF010000009">
    <property type="protein sequence ID" value="KAK8882533.1"/>
    <property type="molecule type" value="Genomic_DNA"/>
</dbReference>
<dbReference type="InterPro" id="IPR013037">
    <property type="entry name" value="Clathrin_b-adaptin_app_Ig-like"/>
</dbReference>
<feature type="domain" description="Clathrin/coatomer adaptor adaptin-like N-terminal" evidence="6">
    <location>
        <begin position="13"/>
        <end position="530"/>
    </location>
</feature>
<evidence type="ECO:0000313" key="8">
    <source>
        <dbReference type="Proteomes" id="UP001470230"/>
    </source>
</evidence>
<dbReference type="PANTHER" id="PTHR11134">
    <property type="entry name" value="ADAPTOR COMPLEX SUBUNIT BETA FAMILY MEMBER"/>
    <property type="match status" value="1"/>
</dbReference>
<keyword evidence="3" id="KW-0813">Transport</keyword>
<evidence type="ECO:0000259" key="6">
    <source>
        <dbReference type="Pfam" id="PF01602"/>
    </source>
</evidence>
<evidence type="ECO:0000256" key="3">
    <source>
        <dbReference type="ARBA" id="ARBA00022448"/>
    </source>
</evidence>
<evidence type="ECO:0000256" key="5">
    <source>
        <dbReference type="ARBA" id="ARBA00023136"/>
    </source>
</evidence>
<gene>
    <name evidence="7" type="ORF">M9Y10_045175</name>
</gene>
<dbReference type="Proteomes" id="UP001470230">
    <property type="component" value="Unassembled WGS sequence"/>
</dbReference>
<dbReference type="InterPro" id="IPR011989">
    <property type="entry name" value="ARM-like"/>
</dbReference>
<dbReference type="InterPro" id="IPR002553">
    <property type="entry name" value="Clathrin/coatomer_adapt-like_N"/>
</dbReference>
<dbReference type="InterPro" id="IPR016024">
    <property type="entry name" value="ARM-type_fold"/>
</dbReference>
<dbReference type="Gene3D" id="1.25.10.10">
    <property type="entry name" value="Leucine-rich Repeat Variant"/>
    <property type="match status" value="1"/>
</dbReference>
<evidence type="ECO:0000256" key="1">
    <source>
        <dbReference type="ARBA" id="ARBA00004308"/>
    </source>
</evidence>
<proteinExistence type="inferred from homology"/>
<accession>A0ABR2JUQ6</accession>
<comment type="caution">
    <text evidence="7">The sequence shown here is derived from an EMBL/GenBank/DDBJ whole genome shotgun (WGS) entry which is preliminary data.</text>
</comment>
<comment type="similarity">
    <text evidence="2">Belongs to the adaptor complexes large subunit family.</text>
</comment>
<dbReference type="InterPro" id="IPR026739">
    <property type="entry name" value="AP_beta"/>
</dbReference>
<sequence>MSVPSYQSETSNFKQEIQELRDKLDSNDQSERKKAAKRVVQIMRGGENVGDLFSNMLQCVKTNDIELKRLIYLYLVNYSLQESEQSIMVVNTIIQDSQDSNSLVRALAIRTMSRIHIEGVAENMIIPLKNRLDDNDPYVKKTAAIAVAKLYDTVPEAIDNSNIYPLLFELLNDSNPMVISNAAAAIMEINSKRSTPIYKFTATNISTFSNAIQSSSEWCQAILLDAISKYEPSDSDEAASMIDRLTPFLKHSNPAVVIGSFKCIFVMMDYDERLPQDLFVNILPPMLTLASTGEPEIQYIVFRTLTLFVKKYPSSLQNEIRLFFIKYNDPSYIKMQKLDIITANCTVRNAQLVLEEFNEYCNEVDVKFVKKTIKAIGEIAMSIEGCARRCVDILVSLVEGKAEYSVEQAVVVMSDILRKYPGQFESVIEKVCNIEQLKDSAAKAALIWILGEYNNLIENVDVILDPFLDTFSDEDSQVQLQIISTIVKVYLSSPEKTQDQLQYILSEATKESVLPDVRNRAMIYWRMLSLDTKLAKDFILIPKVQTEDSSTTFSPEVLDELICNMGMVSGVLHILPSKFRSKTVNIDDAESENDEREWRPVSIKDYESSPVAVYSDFDSKSYYIQVTNKTDMQLMNFAIAVNINKLGFELIEPIVFPSELPPSDTFEASMNYQFNPAKVKADGQFTLDFALRLNNGSILFFTDYIDIRRITLRPPKNVKKLDYLDIYAQQKHSLNISVSGATIASNSELLNRNIFVVAKNEHEICFSFTLPPDLLYIGDFEYSEQGINGIIKGDPKFFDFIRESAKYAFCTDII</sequence>
<organism evidence="7 8">
    <name type="scientific">Tritrichomonas musculus</name>
    <dbReference type="NCBI Taxonomy" id="1915356"/>
    <lineage>
        <taxon>Eukaryota</taxon>
        <taxon>Metamonada</taxon>
        <taxon>Parabasalia</taxon>
        <taxon>Tritrichomonadida</taxon>
        <taxon>Tritrichomonadidae</taxon>
        <taxon>Tritrichomonas</taxon>
    </lineage>
</organism>
<dbReference type="SUPFAM" id="SSF48371">
    <property type="entry name" value="ARM repeat"/>
    <property type="match status" value="1"/>
</dbReference>
<evidence type="ECO:0000256" key="2">
    <source>
        <dbReference type="ARBA" id="ARBA00006613"/>
    </source>
</evidence>
<dbReference type="SUPFAM" id="SSF49348">
    <property type="entry name" value="Clathrin adaptor appendage domain"/>
    <property type="match status" value="1"/>
</dbReference>
<evidence type="ECO:0000313" key="7">
    <source>
        <dbReference type="EMBL" id="KAK8882533.1"/>
    </source>
</evidence>
<dbReference type="Pfam" id="PF01602">
    <property type="entry name" value="Adaptin_N"/>
    <property type="match status" value="1"/>
</dbReference>
<protein>
    <recommendedName>
        <fullName evidence="6">Clathrin/coatomer adaptor adaptin-like N-terminal domain-containing protein</fullName>
    </recommendedName>
</protein>
<dbReference type="InterPro" id="IPR013041">
    <property type="entry name" value="Clathrin_app_Ig-like_sf"/>
</dbReference>
<comment type="subcellular location">
    <subcellularLocation>
        <location evidence="1">Endomembrane system</location>
    </subcellularLocation>
</comment>
<dbReference type="Gene3D" id="2.60.40.1150">
    <property type="match status" value="1"/>
</dbReference>
<evidence type="ECO:0000256" key="4">
    <source>
        <dbReference type="ARBA" id="ARBA00022927"/>
    </source>
</evidence>
<reference evidence="7 8" key="1">
    <citation type="submission" date="2024-04" db="EMBL/GenBank/DDBJ databases">
        <title>Tritrichomonas musculus Genome.</title>
        <authorList>
            <person name="Alves-Ferreira E."/>
            <person name="Grigg M."/>
            <person name="Lorenzi H."/>
            <person name="Galac M."/>
        </authorList>
    </citation>
    <scope>NUCLEOTIDE SEQUENCE [LARGE SCALE GENOMIC DNA]</scope>
    <source>
        <strain evidence="7 8">EAF2021</strain>
    </source>
</reference>